<accession>A0A2M9H9P7</accession>
<dbReference type="Proteomes" id="UP000229095">
    <property type="component" value="Unassembled WGS sequence"/>
</dbReference>
<sequence length="368" mass="41465">MTRLAFKQVFSDATRKATKIPAKQYKKSGKYPIIDQSMNAIAGYADSTEGLYSDVPAIVFGDHTRAVKYAERPFFIGADGTKVLKQVREEDNLRYLFHALRAVDLPDEGYTRHFKWLKECTFRVPDAAEQRRIAKILDSVQGQITLADQMLEKADALIQSRFIEMFGDPVDNPRKWQKRYLKSLGTLKNGLNFKRSEQGESIRVIGVSDFGSRTSISSYEKVPFVSLASSPAKECFLEDGDILFVRSNGNKKLVGRNMIVNSPFERVAYSGFCIRLRITAKEVTPFFVNSLLSNHELKQQLLGSTRGANISNLSQGMLAELPIIVPPLALQNQFAEFVTSVELLKSTITAECDRLRTLYDSLAQQYFA</sequence>
<dbReference type="AlphaFoldDB" id="A0A2M9H9P7"/>
<evidence type="ECO:0000256" key="3">
    <source>
        <dbReference type="ARBA" id="ARBA00023125"/>
    </source>
</evidence>
<keyword evidence="6" id="KW-1185">Reference proteome</keyword>
<dbReference type="Gene3D" id="3.90.220.20">
    <property type="entry name" value="DNA methylase specificity domains"/>
    <property type="match status" value="2"/>
</dbReference>
<dbReference type="GO" id="GO:0009307">
    <property type="term" value="P:DNA restriction-modification system"/>
    <property type="evidence" value="ECO:0007669"/>
    <property type="project" value="UniProtKB-KW"/>
</dbReference>
<reference evidence="5 6" key="1">
    <citation type="submission" date="2017-10" db="EMBL/GenBank/DDBJ databases">
        <title>Draft genome sequences of strains TRE 1, TRE 9, TRE H and TRI 7, isolated from tamarins, belonging to four potential novel Bifidobacterium species.</title>
        <authorList>
            <person name="Mattarelli P."/>
            <person name="Modesto M."/>
            <person name="Puglisi E."/>
            <person name="Morelli L."/>
            <person name="Spezio C."/>
            <person name="Bonetti A."/>
            <person name="Sandri C."/>
        </authorList>
    </citation>
    <scope>NUCLEOTIDE SEQUENCE [LARGE SCALE GENOMIC DNA]</scope>
    <source>
        <strain evidence="6">TRE1</strain>
    </source>
</reference>
<feature type="domain" description="Type I restriction modification DNA specificity" evidence="4">
    <location>
        <begin position="15"/>
        <end position="151"/>
    </location>
</feature>
<dbReference type="RefSeq" id="WP_100510802.1">
    <property type="nucleotide sequence ID" value="NZ_PEBI01000002.1"/>
</dbReference>
<evidence type="ECO:0000313" key="5">
    <source>
        <dbReference type="EMBL" id="PJM73519.1"/>
    </source>
</evidence>
<evidence type="ECO:0000313" key="6">
    <source>
        <dbReference type="Proteomes" id="UP000229095"/>
    </source>
</evidence>
<evidence type="ECO:0000256" key="2">
    <source>
        <dbReference type="ARBA" id="ARBA00022747"/>
    </source>
</evidence>
<dbReference type="SUPFAM" id="SSF116734">
    <property type="entry name" value="DNA methylase specificity domain"/>
    <property type="match status" value="2"/>
</dbReference>
<gene>
    <name evidence="5" type="ORF">CS006_05680</name>
</gene>
<name>A0A2M9H9P7_9BIFI</name>
<dbReference type="InterPro" id="IPR000055">
    <property type="entry name" value="Restrct_endonuc_typeI_TRD"/>
</dbReference>
<keyword evidence="3" id="KW-0238">DNA-binding</keyword>
<dbReference type="PANTHER" id="PTHR30408:SF12">
    <property type="entry name" value="TYPE I RESTRICTION ENZYME MJAVIII SPECIFICITY SUBUNIT"/>
    <property type="match status" value="1"/>
</dbReference>
<dbReference type="EMBL" id="PEBI01000002">
    <property type="protein sequence ID" value="PJM73519.1"/>
    <property type="molecule type" value="Genomic_DNA"/>
</dbReference>
<proteinExistence type="inferred from homology"/>
<dbReference type="OrthoDB" id="3197085at2"/>
<dbReference type="CDD" id="cd17517">
    <property type="entry name" value="RMtype1_S_EcoKI_StySPI-TRD2-CR2_like"/>
    <property type="match status" value="1"/>
</dbReference>
<dbReference type="InterPro" id="IPR044946">
    <property type="entry name" value="Restrct_endonuc_typeI_TRD_sf"/>
</dbReference>
<protein>
    <recommendedName>
        <fullName evidence="4">Type I restriction modification DNA specificity domain-containing protein</fullName>
    </recommendedName>
</protein>
<dbReference type="REBASE" id="245770">
    <property type="entry name" value="S.BspTRE1ORF5675P"/>
</dbReference>
<dbReference type="PANTHER" id="PTHR30408">
    <property type="entry name" value="TYPE-1 RESTRICTION ENZYME ECOKI SPECIFICITY PROTEIN"/>
    <property type="match status" value="1"/>
</dbReference>
<comment type="similarity">
    <text evidence="1">Belongs to the type-I restriction system S methylase family.</text>
</comment>
<dbReference type="InterPro" id="IPR052021">
    <property type="entry name" value="Type-I_RS_S_subunit"/>
</dbReference>
<keyword evidence="2" id="KW-0680">Restriction system</keyword>
<comment type="caution">
    <text evidence="5">The sequence shown here is derived from an EMBL/GenBank/DDBJ whole genome shotgun (WGS) entry which is preliminary data.</text>
</comment>
<dbReference type="Pfam" id="PF01420">
    <property type="entry name" value="Methylase_S"/>
    <property type="match status" value="2"/>
</dbReference>
<feature type="domain" description="Type I restriction modification DNA specificity" evidence="4">
    <location>
        <begin position="173"/>
        <end position="348"/>
    </location>
</feature>
<evidence type="ECO:0000256" key="1">
    <source>
        <dbReference type="ARBA" id="ARBA00010923"/>
    </source>
</evidence>
<organism evidence="5 6">
    <name type="scientific">Bifidobacterium primatium</name>
    <dbReference type="NCBI Taxonomy" id="2045438"/>
    <lineage>
        <taxon>Bacteria</taxon>
        <taxon>Bacillati</taxon>
        <taxon>Actinomycetota</taxon>
        <taxon>Actinomycetes</taxon>
        <taxon>Bifidobacteriales</taxon>
        <taxon>Bifidobacteriaceae</taxon>
        <taxon>Bifidobacterium</taxon>
    </lineage>
</organism>
<dbReference type="GO" id="GO:0003677">
    <property type="term" value="F:DNA binding"/>
    <property type="evidence" value="ECO:0007669"/>
    <property type="project" value="UniProtKB-KW"/>
</dbReference>
<evidence type="ECO:0000259" key="4">
    <source>
        <dbReference type="Pfam" id="PF01420"/>
    </source>
</evidence>